<dbReference type="GO" id="GO:0016616">
    <property type="term" value="F:oxidoreductase activity, acting on the CH-OH group of donors, NAD or NADP as acceptor"/>
    <property type="evidence" value="ECO:0007669"/>
    <property type="project" value="InterPro"/>
</dbReference>
<dbReference type="GeneID" id="87809600"/>
<dbReference type="Pfam" id="PF08240">
    <property type="entry name" value="ADH_N"/>
    <property type="match status" value="1"/>
</dbReference>
<dbReference type="SUPFAM" id="SSF50129">
    <property type="entry name" value="GroES-like"/>
    <property type="match status" value="1"/>
</dbReference>
<dbReference type="InterPro" id="IPR002328">
    <property type="entry name" value="ADH_Zn_CS"/>
</dbReference>
<comment type="similarity">
    <text evidence="5">Belongs to the zinc-containing alcohol dehydrogenase family.</text>
</comment>
<keyword evidence="3 5" id="KW-0862">Zinc</keyword>
<evidence type="ECO:0000256" key="3">
    <source>
        <dbReference type="ARBA" id="ARBA00022833"/>
    </source>
</evidence>
<dbReference type="GO" id="GO:0008270">
    <property type="term" value="F:zinc ion binding"/>
    <property type="evidence" value="ECO:0007669"/>
    <property type="project" value="InterPro"/>
</dbReference>
<dbReference type="SMART" id="SM00829">
    <property type="entry name" value="PKS_ER"/>
    <property type="match status" value="1"/>
</dbReference>
<dbReference type="CDD" id="cd05283">
    <property type="entry name" value="CAD1"/>
    <property type="match status" value="1"/>
</dbReference>
<dbReference type="InterPro" id="IPR047109">
    <property type="entry name" value="CAD-like"/>
</dbReference>
<evidence type="ECO:0000256" key="1">
    <source>
        <dbReference type="ARBA" id="ARBA00001947"/>
    </source>
</evidence>
<dbReference type="InterPro" id="IPR011032">
    <property type="entry name" value="GroES-like_sf"/>
</dbReference>
<feature type="domain" description="Enoyl reductase (ER)" evidence="6">
    <location>
        <begin position="17"/>
        <end position="355"/>
    </location>
</feature>
<dbReference type="AlphaFoldDB" id="A0AAF0YDL4"/>
<sequence length="364" mass="38747">MSTDYKFNAWTGQNDDAINGNLVYKEITPKPWDEDDVDVKIIYSSICGSDVSGLAGHFGPVQPDRVAGHEIAGEVVRVGSQVKNLKVGDKVGIGAQCDACGECRWCGDHRENLCPKMTFTYGGHQYPRGNAKGTQTYGGFAKYWRGNAKFAVKVPEGVDLAEVGPLCCGGLTVYAPLARFGAGSRAKEVGVVGIGGLGHMAIMIGNAMGANVTAISRGASKEAQAKELGAKNYIATSNDLKADFAPHARSLDLIICTINPHNLPVSDYASLLSPDGTIVFVGVVPEPFAISSFQLIQGQIAVAGSLIGSPDDLANLFELAARKNIHPWIEKFNMDDINTAIQGARDGKPRYRYVLVNTDNGGKL</sequence>
<dbReference type="FunFam" id="3.40.50.720:FF:000022">
    <property type="entry name" value="Cinnamyl alcohol dehydrogenase"/>
    <property type="match status" value="1"/>
</dbReference>
<evidence type="ECO:0000256" key="5">
    <source>
        <dbReference type="RuleBase" id="RU361277"/>
    </source>
</evidence>
<dbReference type="Gene3D" id="3.90.180.10">
    <property type="entry name" value="Medium-chain alcohol dehydrogenases, catalytic domain"/>
    <property type="match status" value="1"/>
</dbReference>
<organism evidence="7 8">
    <name type="scientific">Vanrija pseudolonga</name>
    <dbReference type="NCBI Taxonomy" id="143232"/>
    <lineage>
        <taxon>Eukaryota</taxon>
        <taxon>Fungi</taxon>
        <taxon>Dikarya</taxon>
        <taxon>Basidiomycota</taxon>
        <taxon>Agaricomycotina</taxon>
        <taxon>Tremellomycetes</taxon>
        <taxon>Trichosporonales</taxon>
        <taxon>Trichosporonaceae</taxon>
        <taxon>Vanrija</taxon>
    </lineage>
</organism>
<dbReference type="SUPFAM" id="SSF51735">
    <property type="entry name" value="NAD(P)-binding Rossmann-fold domains"/>
    <property type="match status" value="1"/>
</dbReference>
<reference evidence="7" key="1">
    <citation type="submission" date="2023-10" db="EMBL/GenBank/DDBJ databases">
        <authorList>
            <person name="Noh H."/>
        </authorList>
    </citation>
    <scope>NUCLEOTIDE SEQUENCE</scope>
    <source>
        <strain evidence="7">DUCC4014</strain>
    </source>
</reference>
<gene>
    <name evidence="7" type="primary">adhA_1</name>
    <name evidence="7" type="ORF">LOC62_04G006377</name>
</gene>
<name>A0AAF0YDL4_9TREE</name>
<proteinExistence type="inferred from homology"/>
<protein>
    <submittedName>
        <fullName evidence="7">Formaldehyde dehydrogenase AdhA</fullName>
    </submittedName>
</protein>
<dbReference type="Proteomes" id="UP000827549">
    <property type="component" value="Chromosome 4"/>
</dbReference>
<evidence type="ECO:0000259" key="6">
    <source>
        <dbReference type="SMART" id="SM00829"/>
    </source>
</evidence>
<keyword evidence="2 5" id="KW-0479">Metal-binding</keyword>
<evidence type="ECO:0000313" key="7">
    <source>
        <dbReference type="EMBL" id="WOO82896.1"/>
    </source>
</evidence>
<evidence type="ECO:0000256" key="4">
    <source>
        <dbReference type="ARBA" id="ARBA00023002"/>
    </source>
</evidence>
<dbReference type="Gene3D" id="3.40.50.720">
    <property type="entry name" value="NAD(P)-binding Rossmann-like Domain"/>
    <property type="match status" value="1"/>
</dbReference>
<dbReference type="InterPro" id="IPR013149">
    <property type="entry name" value="ADH-like_C"/>
</dbReference>
<comment type="cofactor">
    <cofactor evidence="1 5">
        <name>Zn(2+)</name>
        <dbReference type="ChEBI" id="CHEBI:29105"/>
    </cofactor>
</comment>
<dbReference type="EMBL" id="CP086717">
    <property type="protein sequence ID" value="WOO82896.1"/>
    <property type="molecule type" value="Genomic_DNA"/>
</dbReference>
<dbReference type="InterPro" id="IPR036291">
    <property type="entry name" value="NAD(P)-bd_dom_sf"/>
</dbReference>
<dbReference type="PROSITE" id="PS00059">
    <property type="entry name" value="ADH_ZINC"/>
    <property type="match status" value="1"/>
</dbReference>
<evidence type="ECO:0000256" key="2">
    <source>
        <dbReference type="ARBA" id="ARBA00022723"/>
    </source>
</evidence>
<keyword evidence="8" id="KW-1185">Reference proteome</keyword>
<evidence type="ECO:0000313" key="8">
    <source>
        <dbReference type="Proteomes" id="UP000827549"/>
    </source>
</evidence>
<dbReference type="InterPro" id="IPR013154">
    <property type="entry name" value="ADH-like_N"/>
</dbReference>
<dbReference type="InterPro" id="IPR020843">
    <property type="entry name" value="ER"/>
</dbReference>
<dbReference type="RefSeq" id="XP_062628928.1">
    <property type="nucleotide sequence ID" value="XM_062772944.1"/>
</dbReference>
<keyword evidence="4" id="KW-0560">Oxidoreductase</keyword>
<dbReference type="PANTHER" id="PTHR42683">
    <property type="entry name" value="ALDEHYDE REDUCTASE"/>
    <property type="match status" value="1"/>
</dbReference>
<dbReference type="Pfam" id="PF00107">
    <property type="entry name" value="ADH_zinc_N"/>
    <property type="match status" value="1"/>
</dbReference>
<accession>A0AAF0YDL4</accession>